<feature type="binding site" evidence="18">
    <location>
        <begin position="126"/>
        <end position="132"/>
    </location>
    <ligand>
        <name>(6S)-NADPHX</name>
        <dbReference type="ChEBI" id="CHEBI:64076"/>
    </ligand>
</feature>
<feature type="binding site" evidence="18">
    <location>
        <position position="153"/>
    </location>
    <ligand>
        <name>(6S)-NADPHX</name>
        <dbReference type="ChEBI" id="CHEBI:64076"/>
    </ligand>
</feature>
<feature type="binding site" evidence="17">
    <location>
        <position position="377"/>
    </location>
    <ligand>
        <name>(6S)-NADPHX</name>
        <dbReference type="ChEBI" id="CHEBI:64076"/>
    </ligand>
</feature>
<evidence type="ECO:0000256" key="4">
    <source>
        <dbReference type="ARBA" id="ARBA00009524"/>
    </source>
</evidence>
<keyword evidence="8 17" id="KW-0521">NADP</keyword>
<dbReference type="PROSITE" id="PS51383">
    <property type="entry name" value="YJEF_C_3"/>
    <property type="match status" value="1"/>
</dbReference>
<dbReference type="HAMAP" id="MF_01966">
    <property type="entry name" value="NADHX_epimerase"/>
    <property type="match status" value="1"/>
</dbReference>
<feature type="binding site" evidence="18">
    <location>
        <position position="156"/>
    </location>
    <ligand>
        <name>K(+)</name>
        <dbReference type="ChEBI" id="CHEBI:29103"/>
    </ligand>
</feature>
<proteinExistence type="inferred from homology"/>
<evidence type="ECO:0000256" key="10">
    <source>
        <dbReference type="ARBA" id="ARBA00023027"/>
    </source>
</evidence>
<evidence type="ECO:0000259" key="20">
    <source>
        <dbReference type="PROSITE" id="PS51383"/>
    </source>
</evidence>
<evidence type="ECO:0000256" key="9">
    <source>
        <dbReference type="ARBA" id="ARBA00022958"/>
    </source>
</evidence>
<evidence type="ECO:0000256" key="11">
    <source>
        <dbReference type="ARBA" id="ARBA00023235"/>
    </source>
</evidence>
<dbReference type="InterPro" id="IPR000631">
    <property type="entry name" value="CARKD"/>
</dbReference>
<comment type="catalytic activity">
    <reaction evidence="16 17 19">
        <text>(6S)-NADPHX + ADP = AMP + phosphate + NADPH + H(+)</text>
        <dbReference type="Rhea" id="RHEA:32235"/>
        <dbReference type="ChEBI" id="CHEBI:15378"/>
        <dbReference type="ChEBI" id="CHEBI:43474"/>
        <dbReference type="ChEBI" id="CHEBI:57783"/>
        <dbReference type="ChEBI" id="CHEBI:64076"/>
        <dbReference type="ChEBI" id="CHEBI:456215"/>
        <dbReference type="ChEBI" id="CHEBI:456216"/>
        <dbReference type="EC" id="4.2.1.136"/>
    </reaction>
</comment>
<dbReference type="OrthoDB" id="9806925at2"/>
<evidence type="ECO:0000256" key="19">
    <source>
        <dbReference type="PIRNR" id="PIRNR017184"/>
    </source>
</evidence>
<name>D4LEX5_RUMC1</name>
<comment type="function">
    <text evidence="18">Catalyzes the epimerization of the S- and R-forms of NAD(P)HX, a damaged form of NAD(P)H that is a result of enzymatic or heat-dependent hydration. This is a prerequisite for the S-specific NAD(P)H-hydrate dehydratase to allow the repair of both epimers of NAD(P)HX.</text>
</comment>
<reference evidence="22" key="1">
    <citation type="submission" date="2010-03" db="EMBL/GenBank/DDBJ databases">
        <title>The genome sequence of Ruminococcus sp. 18P13.</title>
        <authorList>
            <consortium name="metaHIT consortium -- http://www.metahit.eu/"/>
            <person name="Pajon A."/>
            <person name="Turner K."/>
            <person name="Parkhill J."/>
            <person name="Bernalier A."/>
        </authorList>
    </citation>
    <scope>NUCLEOTIDE SEQUENCE [LARGE SCALE GENOMIC DNA]</scope>
    <source>
        <strain evidence="22">Type strain: 18P13</strain>
    </source>
</reference>
<dbReference type="GO" id="GO:0046872">
    <property type="term" value="F:metal ion binding"/>
    <property type="evidence" value="ECO:0007669"/>
    <property type="project" value="UniProtKB-UniRule"/>
</dbReference>
<keyword evidence="22" id="KW-0418">Kinase</keyword>
<comment type="catalytic activity">
    <reaction evidence="2 18 19">
        <text>(6R)-NADPHX = (6S)-NADPHX</text>
        <dbReference type="Rhea" id="RHEA:32227"/>
        <dbReference type="ChEBI" id="CHEBI:64076"/>
        <dbReference type="ChEBI" id="CHEBI:64077"/>
        <dbReference type="EC" id="5.1.99.6"/>
    </reaction>
</comment>
<feature type="binding site" evidence="17">
    <location>
        <position position="442"/>
    </location>
    <ligand>
        <name>AMP</name>
        <dbReference type="ChEBI" id="CHEBI:456215"/>
    </ligand>
</feature>
<feature type="binding site" evidence="17">
    <location>
        <position position="255"/>
    </location>
    <ligand>
        <name>(6S)-NADPHX</name>
        <dbReference type="ChEBI" id="CHEBI:64076"/>
    </ligand>
</feature>
<dbReference type="EMBL" id="FP929052">
    <property type="protein sequence ID" value="CBL18170.1"/>
    <property type="molecule type" value="Genomic_DNA"/>
</dbReference>
<dbReference type="KEGG" id="rch:RUM_21540"/>
<dbReference type="EC" id="4.2.1.136" evidence="19"/>
<dbReference type="PATRIC" id="fig|213810.4.peg.2042"/>
<dbReference type="InterPro" id="IPR004443">
    <property type="entry name" value="YjeF_N_dom"/>
</dbReference>
<dbReference type="Proteomes" id="UP000007054">
    <property type="component" value="Chromosome"/>
</dbReference>
<feature type="binding site" evidence="18">
    <location>
        <position position="59"/>
    </location>
    <ligand>
        <name>K(+)</name>
        <dbReference type="ChEBI" id="CHEBI:29103"/>
    </ligand>
</feature>
<dbReference type="CDD" id="cd01171">
    <property type="entry name" value="YXKO-related"/>
    <property type="match status" value="1"/>
</dbReference>
<dbReference type="NCBIfam" id="TIGR00196">
    <property type="entry name" value="yjeF_cterm"/>
    <property type="match status" value="1"/>
</dbReference>
<comment type="similarity">
    <text evidence="18">Belongs to the NnrE/AIBP family.</text>
</comment>
<dbReference type="PROSITE" id="PS51385">
    <property type="entry name" value="YJEF_N"/>
    <property type="match status" value="1"/>
</dbReference>
<dbReference type="NCBIfam" id="TIGR00197">
    <property type="entry name" value="yjeF_nterm"/>
    <property type="match status" value="1"/>
</dbReference>
<comment type="similarity">
    <text evidence="17">Belongs to the NnrD/CARKD family.</text>
</comment>
<dbReference type="PIRSF" id="PIRSF017184">
    <property type="entry name" value="Nnr"/>
    <property type="match status" value="1"/>
</dbReference>
<comment type="function">
    <text evidence="14 19">Bifunctional enzyme that catalyzes the epimerization of the S- and R-forms of NAD(P)HX and the dehydration of the S-form of NAD(P)HX at the expense of ADP, which is converted to AMP. This allows the repair of both epimers of NAD(P)HX, a damaged form of NAD(P)H that is a result of enzymatic or heat-dependent hydration.</text>
</comment>
<keyword evidence="22" id="KW-0808">Transferase</keyword>
<dbReference type="GO" id="GO:0046496">
    <property type="term" value="P:nicotinamide nucleotide metabolic process"/>
    <property type="evidence" value="ECO:0007669"/>
    <property type="project" value="UniProtKB-UniRule"/>
</dbReference>
<comment type="catalytic activity">
    <reaction evidence="1 18 19">
        <text>(6R)-NADHX = (6S)-NADHX</text>
        <dbReference type="Rhea" id="RHEA:32215"/>
        <dbReference type="ChEBI" id="CHEBI:64074"/>
        <dbReference type="ChEBI" id="CHEBI:64075"/>
        <dbReference type="EC" id="5.1.99.6"/>
    </reaction>
</comment>
<evidence type="ECO:0000256" key="18">
    <source>
        <dbReference type="HAMAP-Rule" id="MF_01966"/>
    </source>
</evidence>
<keyword evidence="23" id="KW-1185">Reference proteome</keyword>
<evidence type="ECO:0000256" key="15">
    <source>
        <dbReference type="ARBA" id="ARBA00048238"/>
    </source>
</evidence>
<evidence type="ECO:0000256" key="5">
    <source>
        <dbReference type="ARBA" id="ARBA00022723"/>
    </source>
</evidence>
<feature type="domain" description="YjeF N-terminal" evidence="21">
    <location>
        <begin position="9"/>
        <end position="210"/>
    </location>
</feature>
<dbReference type="InterPro" id="IPR029056">
    <property type="entry name" value="Ribokinase-like"/>
</dbReference>
<feature type="binding site" evidence="17">
    <location>
        <position position="326"/>
    </location>
    <ligand>
        <name>(6S)-NADPHX</name>
        <dbReference type="ChEBI" id="CHEBI:64076"/>
    </ligand>
</feature>
<evidence type="ECO:0000313" key="22">
    <source>
        <dbReference type="EMBL" id="CBL18170.1"/>
    </source>
</evidence>
<protein>
    <recommendedName>
        <fullName evidence="19">Bifunctional NAD(P)H-hydrate repair enzyme</fullName>
    </recommendedName>
    <alternativeName>
        <fullName evidence="19">Nicotinamide nucleotide repair protein</fullName>
    </alternativeName>
    <domain>
        <recommendedName>
            <fullName evidence="19">ADP-dependent (S)-NAD(P)H-hydrate dehydratase</fullName>
            <ecNumber evidence="19">4.2.1.136</ecNumber>
        </recommendedName>
        <alternativeName>
            <fullName evidence="19">ADP-dependent NAD(P)HX dehydratase</fullName>
        </alternativeName>
    </domain>
    <domain>
        <recommendedName>
            <fullName evidence="19">NAD(P)H-hydrate epimerase</fullName>
            <ecNumber evidence="19">5.1.99.6</ecNumber>
        </recommendedName>
    </domain>
</protein>
<sequence>MRLVTPQQMRRLEELSDQNGVSYAQLMEHAGQQLSIFLLRQIRQKKGGKILFLCGNGNNGGDCFVAARLLSSQGVPVSVGLLCGIPKTILAYSMYKQLGDIPVLSSIAQIKEAIGIADFVVDGVFGTGFHGTLRPEQAELFALASSRFCIGVDIPSGGNAETGAVVPGTMRCRMTVSFGACKFGMVQYPLKTYCGEILVADIGIPESAYQQIDYPMAGITERMIANFLPSRQPDSHKGQFGKLLCITGSERMPGAAVMSAAAALRCGVGLMRLAVPRSVIAAMCARYPEPMYLPMQTDEKGFALSANGNMLLEEMAKSTAVLIGCGLGETEETKALVTRILQEATCPVILDADGINCVTGCIDIIKEVKVPLILTPHPAEMARLLHCTVAAVQSDRMEQAGSFAREHGVTLVLKGAGTIVATPEGAFVNSTGNSGMSKGGSGDVLAGMLASLVAQGIPPTNAACMAVFLHGKAGDCAAEHLSEQAMLPTDLIGELPGLFLKLEQRRHSD</sequence>
<evidence type="ECO:0000256" key="13">
    <source>
        <dbReference type="ARBA" id="ARBA00023268"/>
    </source>
</evidence>
<dbReference type="Pfam" id="PF03853">
    <property type="entry name" value="YjeF_N"/>
    <property type="match status" value="1"/>
</dbReference>
<evidence type="ECO:0000256" key="1">
    <source>
        <dbReference type="ARBA" id="ARBA00000013"/>
    </source>
</evidence>
<dbReference type="GO" id="GO:0016301">
    <property type="term" value="F:kinase activity"/>
    <property type="evidence" value="ECO:0007669"/>
    <property type="project" value="UniProtKB-KW"/>
</dbReference>
<organism evidence="22 23">
    <name type="scientific">Ruminococcus champanellensis (strain DSM 18848 / JCM 17042 / KCTC 15320 / 18P13)</name>
    <dbReference type="NCBI Taxonomy" id="213810"/>
    <lineage>
        <taxon>Bacteria</taxon>
        <taxon>Bacillati</taxon>
        <taxon>Bacillota</taxon>
        <taxon>Clostridia</taxon>
        <taxon>Eubacteriales</taxon>
        <taxon>Oscillospiraceae</taxon>
        <taxon>Ruminococcus</taxon>
    </lineage>
</organism>
<dbReference type="PANTHER" id="PTHR12592">
    <property type="entry name" value="ATP-DEPENDENT (S)-NAD(P)H-HYDRATE DEHYDRATASE FAMILY MEMBER"/>
    <property type="match status" value="1"/>
</dbReference>
<accession>D4LEX5</accession>
<keyword evidence="12 17" id="KW-0456">Lyase</keyword>
<dbReference type="Pfam" id="PF01256">
    <property type="entry name" value="Carb_kinase"/>
    <property type="match status" value="1"/>
</dbReference>
<dbReference type="InterPro" id="IPR030677">
    <property type="entry name" value="Nnr"/>
</dbReference>
<evidence type="ECO:0000256" key="2">
    <source>
        <dbReference type="ARBA" id="ARBA00000909"/>
    </source>
</evidence>
<dbReference type="BioCyc" id="RCHA213810:RUM_RS10450-MONOMER"/>
<dbReference type="HAMAP" id="MF_01965">
    <property type="entry name" value="NADHX_dehydratase"/>
    <property type="match status" value="1"/>
</dbReference>
<evidence type="ECO:0000256" key="8">
    <source>
        <dbReference type="ARBA" id="ARBA00022857"/>
    </source>
</evidence>
<keyword evidence="9 18" id="KW-0630">Potassium</keyword>
<dbReference type="InterPro" id="IPR017953">
    <property type="entry name" value="Carbohydrate_kinase_pred_CS"/>
</dbReference>
<comment type="catalytic activity">
    <reaction evidence="15 17 19">
        <text>(6S)-NADHX + ADP = AMP + phosphate + NADH + H(+)</text>
        <dbReference type="Rhea" id="RHEA:32223"/>
        <dbReference type="ChEBI" id="CHEBI:15378"/>
        <dbReference type="ChEBI" id="CHEBI:43474"/>
        <dbReference type="ChEBI" id="CHEBI:57945"/>
        <dbReference type="ChEBI" id="CHEBI:64074"/>
        <dbReference type="ChEBI" id="CHEBI:456215"/>
        <dbReference type="ChEBI" id="CHEBI:456216"/>
        <dbReference type="EC" id="4.2.1.136"/>
    </reaction>
</comment>
<keyword evidence="6 17" id="KW-0547">Nucleotide-binding</keyword>
<dbReference type="GeneID" id="83156811"/>
<keyword evidence="7 17" id="KW-0067">ATP-binding</keyword>
<keyword evidence="5 18" id="KW-0479">Metal-binding</keyword>
<comment type="function">
    <text evidence="17">Catalyzes the dehydration of the S-form of NAD(P)HX at the expense of ADP, which is converted to AMP. Together with NAD(P)HX epimerase, which catalyzes the epimerization of the S- and R-forms, the enzyme allows the repair of both epimers of NAD(P)HX, a damaged form of NAD(P)H that is a result of enzymatic or heat-dependent hydration.</text>
</comment>
<comment type="caution">
    <text evidence="18">Lacks conserved residue(s) required for the propagation of feature annotation.</text>
</comment>
<evidence type="ECO:0000256" key="7">
    <source>
        <dbReference type="ARBA" id="ARBA00022840"/>
    </source>
</evidence>
<dbReference type="RefSeq" id="WP_015559076.1">
    <property type="nucleotide sequence ID" value="NC_021039.1"/>
</dbReference>
<dbReference type="GO" id="GO:0052855">
    <property type="term" value="F:ADP-dependent NAD(P)H-hydrate dehydratase activity"/>
    <property type="evidence" value="ECO:0007669"/>
    <property type="project" value="UniProtKB-UniRule"/>
</dbReference>
<comment type="similarity">
    <text evidence="4 19">In the C-terminal section; belongs to the NnrD/CARKD family.</text>
</comment>
<comment type="cofactor">
    <cofactor evidence="18 19">
        <name>K(+)</name>
        <dbReference type="ChEBI" id="CHEBI:29103"/>
    </cofactor>
    <text evidence="18 19">Binds 1 potassium ion per subunit.</text>
</comment>
<keyword evidence="10 17" id="KW-0520">NAD</keyword>
<dbReference type="SUPFAM" id="SSF64153">
    <property type="entry name" value="YjeF N-terminal domain-like"/>
    <property type="match status" value="1"/>
</dbReference>
<dbReference type="Gene3D" id="3.40.50.10260">
    <property type="entry name" value="YjeF N-terminal domain"/>
    <property type="match status" value="1"/>
</dbReference>
<reference evidence="22" key="2">
    <citation type="submission" date="2010-03" db="EMBL/GenBank/DDBJ databases">
        <authorList>
            <person name="Pajon A."/>
        </authorList>
    </citation>
    <scope>NUCLEOTIDE SEQUENCE</scope>
    <source>
        <strain evidence="22">Type strain: 18P13</strain>
    </source>
</reference>
<comment type="subunit">
    <text evidence="17">Homotetramer.</text>
</comment>
<dbReference type="EC" id="5.1.99.6" evidence="19"/>
<evidence type="ECO:0000256" key="3">
    <source>
        <dbReference type="ARBA" id="ARBA00006001"/>
    </source>
</evidence>
<evidence type="ECO:0000256" key="6">
    <source>
        <dbReference type="ARBA" id="ARBA00022741"/>
    </source>
</evidence>
<feature type="domain" description="YjeF C-terminal" evidence="20">
    <location>
        <begin position="220"/>
        <end position="502"/>
    </location>
</feature>
<feature type="binding site" evidence="18">
    <location>
        <begin position="58"/>
        <end position="62"/>
    </location>
    <ligand>
        <name>(6S)-NADPHX</name>
        <dbReference type="ChEBI" id="CHEBI:64076"/>
    </ligand>
</feature>
<dbReference type="GO" id="GO:0052856">
    <property type="term" value="F:NAD(P)HX epimerase activity"/>
    <property type="evidence" value="ECO:0007669"/>
    <property type="project" value="UniProtKB-UniRule"/>
</dbReference>
<evidence type="ECO:0000259" key="21">
    <source>
        <dbReference type="PROSITE" id="PS51385"/>
    </source>
</evidence>
<dbReference type="HOGENOM" id="CLU_024853_4_1_9"/>
<evidence type="ECO:0000256" key="17">
    <source>
        <dbReference type="HAMAP-Rule" id="MF_01965"/>
    </source>
</evidence>
<evidence type="ECO:0000256" key="12">
    <source>
        <dbReference type="ARBA" id="ARBA00023239"/>
    </source>
</evidence>
<gene>
    <name evidence="18" type="primary">nnrE</name>
    <name evidence="17" type="synonym">nnrD</name>
    <name evidence="22" type="ordered locus">RUM_21540</name>
</gene>
<feature type="binding site" evidence="17">
    <location>
        <begin position="414"/>
        <end position="418"/>
    </location>
    <ligand>
        <name>AMP</name>
        <dbReference type="ChEBI" id="CHEBI:456215"/>
    </ligand>
</feature>
<keyword evidence="13" id="KW-0511">Multifunctional enzyme</keyword>
<keyword evidence="11 18" id="KW-0413">Isomerase</keyword>
<dbReference type="GO" id="GO:0110051">
    <property type="term" value="P:metabolite repair"/>
    <property type="evidence" value="ECO:0007669"/>
    <property type="project" value="TreeGrafter"/>
</dbReference>
<dbReference type="Gene3D" id="3.40.1190.20">
    <property type="match status" value="1"/>
</dbReference>
<comment type="similarity">
    <text evidence="3 19">In the N-terminal section; belongs to the NnrE/AIBP family.</text>
</comment>
<dbReference type="InterPro" id="IPR036652">
    <property type="entry name" value="YjeF_N_dom_sf"/>
</dbReference>
<dbReference type="STRING" id="213810.RUM_21540"/>
<dbReference type="PROSITE" id="PS01050">
    <property type="entry name" value="YJEF_C_2"/>
    <property type="match status" value="1"/>
</dbReference>
<dbReference type="AlphaFoldDB" id="D4LEX5"/>
<evidence type="ECO:0000256" key="16">
    <source>
        <dbReference type="ARBA" id="ARBA00049209"/>
    </source>
</evidence>
<evidence type="ECO:0000256" key="14">
    <source>
        <dbReference type="ARBA" id="ARBA00025153"/>
    </source>
</evidence>
<dbReference type="PANTHER" id="PTHR12592:SF0">
    <property type="entry name" value="ATP-DEPENDENT (S)-NAD(P)H-HYDRATE DEHYDRATASE"/>
    <property type="match status" value="1"/>
</dbReference>
<evidence type="ECO:0000313" key="23">
    <source>
        <dbReference type="Proteomes" id="UP000007054"/>
    </source>
</evidence>
<dbReference type="GO" id="GO:0005524">
    <property type="term" value="F:ATP binding"/>
    <property type="evidence" value="ECO:0007669"/>
    <property type="project" value="UniProtKB-UniRule"/>
</dbReference>
<feature type="binding site" evidence="17">
    <location>
        <position position="443"/>
    </location>
    <ligand>
        <name>(6S)-NADPHX</name>
        <dbReference type="ChEBI" id="CHEBI:64076"/>
    </ligand>
</feature>
<feature type="binding site" evidence="18">
    <location>
        <position position="122"/>
    </location>
    <ligand>
        <name>K(+)</name>
        <dbReference type="ChEBI" id="CHEBI:29103"/>
    </ligand>
</feature>
<dbReference type="SUPFAM" id="SSF53613">
    <property type="entry name" value="Ribokinase-like"/>
    <property type="match status" value="1"/>
</dbReference>
<comment type="cofactor">
    <cofactor evidence="17">
        <name>Mg(2+)</name>
        <dbReference type="ChEBI" id="CHEBI:18420"/>
    </cofactor>
</comment>